<feature type="region of interest" description="Disordered" evidence="1">
    <location>
        <begin position="97"/>
        <end position="150"/>
    </location>
</feature>
<dbReference type="Proteomes" id="UP000267251">
    <property type="component" value="Unassembled WGS sequence"/>
</dbReference>
<evidence type="ECO:0000313" key="3">
    <source>
        <dbReference type="Proteomes" id="UP000267251"/>
    </source>
</evidence>
<gene>
    <name evidence="2" type="ORF">BJ684DRAFT_16261</name>
</gene>
<evidence type="ECO:0000313" key="2">
    <source>
        <dbReference type="EMBL" id="RKP13330.1"/>
    </source>
</evidence>
<sequence>MEVLRAVRRACVPWRDVGEWKGRPADWWREAAEEMLDGEWRIRGSKTRARVAGTAVREMHAMMMKGIYERVWLRRCKSQVERERAMGVRRIWRSRRDGEQLDPVGTDDLQGNQRQDGNLGRRKGMPLPGRDDETLVVENVSSGEGYASGA</sequence>
<accession>A0A4P9Y676</accession>
<proteinExistence type="predicted"/>
<evidence type="ECO:0000256" key="1">
    <source>
        <dbReference type="SAM" id="MobiDB-lite"/>
    </source>
</evidence>
<protein>
    <submittedName>
        <fullName evidence="2">Uncharacterized protein</fullName>
    </submittedName>
</protein>
<name>A0A4P9Y676_9FUNG</name>
<dbReference type="AlphaFoldDB" id="A0A4P9Y676"/>
<dbReference type="EMBL" id="KZ988048">
    <property type="protein sequence ID" value="RKP13330.1"/>
    <property type="molecule type" value="Genomic_DNA"/>
</dbReference>
<reference evidence="3" key="1">
    <citation type="journal article" date="2018" name="Nat. Microbiol.">
        <title>Leveraging single-cell genomics to expand the fungal tree of life.</title>
        <authorList>
            <person name="Ahrendt S.R."/>
            <person name="Quandt C.A."/>
            <person name="Ciobanu D."/>
            <person name="Clum A."/>
            <person name="Salamov A."/>
            <person name="Andreopoulos B."/>
            <person name="Cheng J.F."/>
            <person name="Woyke T."/>
            <person name="Pelin A."/>
            <person name="Henrissat B."/>
            <person name="Reynolds N.K."/>
            <person name="Benny G.L."/>
            <person name="Smith M.E."/>
            <person name="James T.Y."/>
            <person name="Grigoriev I.V."/>
        </authorList>
    </citation>
    <scope>NUCLEOTIDE SEQUENCE [LARGE SCALE GENOMIC DNA]</scope>
</reference>
<organism evidence="2 3">
    <name type="scientific">Piptocephalis cylindrospora</name>
    <dbReference type="NCBI Taxonomy" id="1907219"/>
    <lineage>
        <taxon>Eukaryota</taxon>
        <taxon>Fungi</taxon>
        <taxon>Fungi incertae sedis</taxon>
        <taxon>Zoopagomycota</taxon>
        <taxon>Zoopagomycotina</taxon>
        <taxon>Zoopagomycetes</taxon>
        <taxon>Zoopagales</taxon>
        <taxon>Piptocephalidaceae</taxon>
        <taxon>Piptocephalis</taxon>
    </lineage>
</organism>
<keyword evidence="3" id="KW-1185">Reference proteome</keyword>